<dbReference type="InterPro" id="IPR040079">
    <property type="entry name" value="Glutathione_S-Trfase"/>
</dbReference>
<dbReference type="GO" id="GO:0006559">
    <property type="term" value="P:L-phenylalanine catabolic process"/>
    <property type="evidence" value="ECO:0007669"/>
    <property type="project" value="TreeGrafter"/>
</dbReference>
<dbReference type="CDD" id="cd00299">
    <property type="entry name" value="GST_C_family"/>
    <property type="match status" value="1"/>
</dbReference>
<dbReference type="InterPro" id="IPR036249">
    <property type="entry name" value="Thioredoxin-like_sf"/>
</dbReference>
<evidence type="ECO:0000313" key="3">
    <source>
        <dbReference type="EMBL" id="SFE94538.1"/>
    </source>
</evidence>
<dbReference type="Pfam" id="PF13417">
    <property type="entry name" value="GST_N_3"/>
    <property type="match status" value="1"/>
</dbReference>
<protein>
    <submittedName>
        <fullName evidence="3">Glutathione S-transferase</fullName>
    </submittedName>
</protein>
<dbReference type="Proteomes" id="UP000199400">
    <property type="component" value="Unassembled WGS sequence"/>
</dbReference>
<keyword evidence="4" id="KW-1185">Reference proteome</keyword>
<dbReference type="SUPFAM" id="SSF52833">
    <property type="entry name" value="Thioredoxin-like"/>
    <property type="match status" value="1"/>
</dbReference>
<dbReference type="CDD" id="cd00570">
    <property type="entry name" value="GST_N_family"/>
    <property type="match status" value="1"/>
</dbReference>
<dbReference type="SFLD" id="SFLDG00358">
    <property type="entry name" value="Main_(cytGST)"/>
    <property type="match status" value="1"/>
</dbReference>
<dbReference type="Gene3D" id="3.40.30.10">
    <property type="entry name" value="Glutaredoxin"/>
    <property type="match status" value="1"/>
</dbReference>
<name>A0A1I2EQ04_9BACT</name>
<dbReference type="PROSITE" id="PS50405">
    <property type="entry name" value="GST_CTER"/>
    <property type="match status" value="1"/>
</dbReference>
<organism evidence="3 4">
    <name type="scientific">Nannocystis exedens</name>
    <dbReference type="NCBI Taxonomy" id="54"/>
    <lineage>
        <taxon>Bacteria</taxon>
        <taxon>Pseudomonadati</taxon>
        <taxon>Myxococcota</taxon>
        <taxon>Polyangia</taxon>
        <taxon>Nannocystales</taxon>
        <taxon>Nannocystaceae</taxon>
        <taxon>Nannocystis</taxon>
    </lineage>
</organism>
<gene>
    <name evidence="3" type="ORF">SAMN02745121_06182</name>
</gene>
<dbReference type="InterPro" id="IPR036282">
    <property type="entry name" value="Glutathione-S-Trfase_C_sf"/>
</dbReference>
<dbReference type="EMBL" id="FOMX01000023">
    <property type="protein sequence ID" value="SFE94538.1"/>
    <property type="molecule type" value="Genomic_DNA"/>
</dbReference>
<keyword evidence="3" id="KW-0808">Transferase</keyword>
<dbReference type="GO" id="GO:0006749">
    <property type="term" value="P:glutathione metabolic process"/>
    <property type="evidence" value="ECO:0007669"/>
    <property type="project" value="TreeGrafter"/>
</dbReference>
<sequence>MKPPVHVVGNYVSPYVRKVLVALDLKGVAYTIDPIIPFLGGDGFTAVSPLRRIPVLVDGDLTLTDSTVICEYLDEVHPTPPLLPRTPALRARARWLEEFADTRMGDVFIWRLFAQVIVRPAVFGQQPDTALIERTMRDDVPQVFDYLEAQAPAEGYFCGELSIADIAVASFLRNAGLAKVKPDPERWPRLAGLVERVLALPSFARLKEFERTLLKVPPAEHRAALAAIGAPISPETLGTDRPRAGFARG</sequence>
<dbReference type="GO" id="GO:0016034">
    <property type="term" value="F:maleylacetoacetate isomerase activity"/>
    <property type="evidence" value="ECO:0007669"/>
    <property type="project" value="TreeGrafter"/>
</dbReference>
<dbReference type="OrthoDB" id="9795329at2"/>
<reference evidence="4" key="1">
    <citation type="submission" date="2016-10" db="EMBL/GenBank/DDBJ databases">
        <authorList>
            <person name="Varghese N."/>
            <person name="Submissions S."/>
        </authorList>
    </citation>
    <scope>NUCLEOTIDE SEQUENCE [LARGE SCALE GENOMIC DNA]</scope>
    <source>
        <strain evidence="4">ATCC 25963</strain>
    </source>
</reference>
<dbReference type="PANTHER" id="PTHR42673:SF21">
    <property type="entry name" value="GLUTATHIONE S-TRANSFERASE YFCF"/>
    <property type="match status" value="1"/>
</dbReference>
<evidence type="ECO:0000259" key="1">
    <source>
        <dbReference type="PROSITE" id="PS50404"/>
    </source>
</evidence>
<dbReference type="AlphaFoldDB" id="A0A1I2EQ04"/>
<dbReference type="SFLD" id="SFLDS00019">
    <property type="entry name" value="Glutathione_Transferase_(cytos"/>
    <property type="match status" value="1"/>
</dbReference>
<accession>A0A1I2EQ04</accession>
<proteinExistence type="predicted"/>
<dbReference type="PANTHER" id="PTHR42673">
    <property type="entry name" value="MALEYLACETOACETATE ISOMERASE"/>
    <property type="match status" value="1"/>
</dbReference>
<dbReference type="InterPro" id="IPR004045">
    <property type="entry name" value="Glutathione_S-Trfase_N"/>
</dbReference>
<dbReference type="STRING" id="54.SAMN02745121_06182"/>
<dbReference type="Pfam" id="PF13410">
    <property type="entry name" value="GST_C_2"/>
    <property type="match status" value="1"/>
</dbReference>
<evidence type="ECO:0000313" key="4">
    <source>
        <dbReference type="Proteomes" id="UP000199400"/>
    </source>
</evidence>
<evidence type="ECO:0000259" key="2">
    <source>
        <dbReference type="PROSITE" id="PS50405"/>
    </source>
</evidence>
<dbReference type="InterPro" id="IPR010987">
    <property type="entry name" value="Glutathione-S-Trfase_C-like"/>
</dbReference>
<feature type="domain" description="GST N-terminal" evidence="1">
    <location>
        <begin position="3"/>
        <end position="81"/>
    </location>
</feature>
<dbReference type="RefSeq" id="WP_096331706.1">
    <property type="nucleotide sequence ID" value="NZ_FOMX01000023.1"/>
</dbReference>
<dbReference type="PROSITE" id="PS50404">
    <property type="entry name" value="GST_NTER"/>
    <property type="match status" value="1"/>
</dbReference>
<dbReference type="GO" id="GO:0004364">
    <property type="term" value="F:glutathione transferase activity"/>
    <property type="evidence" value="ECO:0007669"/>
    <property type="project" value="TreeGrafter"/>
</dbReference>
<dbReference type="SUPFAM" id="SSF47616">
    <property type="entry name" value="GST C-terminal domain-like"/>
    <property type="match status" value="1"/>
</dbReference>
<dbReference type="Gene3D" id="1.20.1050.10">
    <property type="match status" value="1"/>
</dbReference>
<feature type="domain" description="GST C-terminal" evidence="2">
    <location>
        <begin position="86"/>
        <end position="219"/>
    </location>
</feature>